<dbReference type="PROSITE" id="PS00028">
    <property type="entry name" value="ZINC_FINGER_C2H2_1"/>
    <property type="match status" value="5"/>
</dbReference>
<comment type="subcellular location">
    <subcellularLocation>
        <location evidence="1">Nucleus</location>
    </subcellularLocation>
</comment>
<evidence type="ECO:0000313" key="16">
    <source>
        <dbReference type="EMBL" id="JAS23368.1"/>
    </source>
</evidence>
<dbReference type="InterPro" id="IPR017884">
    <property type="entry name" value="SANT_dom"/>
</dbReference>
<evidence type="ECO:0000313" key="18">
    <source>
        <dbReference type="EMBL" id="JAS36786.1"/>
    </source>
</evidence>
<feature type="compositionally biased region" description="Low complexity" evidence="11">
    <location>
        <begin position="324"/>
        <end position="336"/>
    </location>
</feature>
<feature type="compositionally biased region" description="Low complexity" evidence="11">
    <location>
        <begin position="883"/>
        <end position="907"/>
    </location>
</feature>
<dbReference type="Gene3D" id="3.30.160.60">
    <property type="entry name" value="Classic Zinc Finger"/>
    <property type="match status" value="5"/>
</dbReference>
<evidence type="ECO:0000259" key="14">
    <source>
        <dbReference type="PROSITE" id="PS51293"/>
    </source>
</evidence>
<dbReference type="SMART" id="SM01189">
    <property type="entry name" value="ELM2"/>
    <property type="match status" value="1"/>
</dbReference>
<keyword evidence="8" id="KW-0804">Transcription</keyword>
<evidence type="ECO:0000256" key="2">
    <source>
        <dbReference type="ARBA" id="ARBA00022723"/>
    </source>
</evidence>
<dbReference type="SUPFAM" id="SSF46689">
    <property type="entry name" value="Homeodomain-like"/>
    <property type="match status" value="1"/>
</dbReference>
<dbReference type="EMBL" id="GEDC01021957">
    <property type="protein sequence ID" value="JAS15341.1"/>
    <property type="molecule type" value="Transcribed_RNA"/>
</dbReference>
<accession>A0A1B6DCI0</accession>
<evidence type="ECO:0000256" key="5">
    <source>
        <dbReference type="ARBA" id="ARBA00022833"/>
    </source>
</evidence>
<proteinExistence type="predicted"/>
<dbReference type="PANTHER" id="PTHR16089:SF40">
    <property type="entry name" value="SUPPRESSOR OF ACTIVATED EGL-4 PROTEIN 1"/>
    <property type="match status" value="1"/>
</dbReference>
<keyword evidence="3" id="KW-0677">Repeat</keyword>
<dbReference type="Pfam" id="PF13912">
    <property type="entry name" value="zf-C2H2_6"/>
    <property type="match status" value="1"/>
</dbReference>
<feature type="domain" description="C2H2-type" evidence="12">
    <location>
        <begin position="264"/>
        <end position="294"/>
    </location>
</feature>
<dbReference type="FunFam" id="1.10.10.60:FF:000012">
    <property type="entry name" value="Metastasis-associated 1 family, member 3"/>
    <property type="match status" value="1"/>
</dbReference>
<dbReference type="GO" id="GO:0006357">
    <property type="term" value="P:regulation of transcription by RNA polymerase II"/>
    <property type="evidence" value="ECO:0007669"/>
    <property type="project" value="TreeGrafter"/>
</dbReference>
<name>A0A1B6DCI0_9HEMI</name>
<dbReference type="PANTHER" id="PTHR16089">
    <property type="entry name" value="REST COREPRESSOR COREST PROTEIN-RELATED"/>
    <property type="match status" value="1"/>
</dbReference>
<dbReference type="Pfam" id="PF00096">
    <property type="entry name" value="zf-C2H2"/>
    <property type="match status" value="3"/>
</dbReference>
<dbReference type="EMBL" id="GEDC01013930">
    <property type="protein sequence ID" value="JAS23368.1"/>
    <property type="molecule type" value="Transcribed_RNA"/>
</dbReference>
<dbReference type="GO" id="GO:0003714">
    <property type="term" value="F:transcription corepressor activity"/>
    <property type="evidence" value="ECO:0007669"/>
    <property type="project" value="TreeGrafter"/>
</dbReference>
<evidence type="ECO:0000256" key="6">
    <source>
        <dbReference type="ARBA" id="ARBA00023015"/>
    </source>
</evidence>
<evidence type="ECO:0000313" key="15">
    <source>
        <dbReference type="EMBL" id="JAS15341.1"/>
    </source>
</evidence>
<keyword evidence="4 10" id="KW-0863">Zinc-finger</keyword>
<dbReference type="InterPro" id="IPR051066">
    <property type="entry name" value="Trans_reg/Corepressor"/>
</dbReference>
<evidence type="ECO:0000256" key="7">
    <source>
        <dbReference type="ARBA" id="ARBA00023125"/>
    </source>
</evidence>
<feature type="region of interest" description="Disordered" evidence="11">
    <location>
        <begin position="385"/>
        <end position="428"/>
    </location>
</feature>
<dbReference type="GO" id="GO:0003677">
    <property type="term" value="F:DNA binding"/>
    <property type="evidence" value="ECO:0007669"/>
    <property type="project" value="UniProtKB-KW"/>
</dbReference>
<sequence length="1415" mass="153467">MFSWFSDSGIAEADTTRGKDMTTINTGLHEVPGVRLPLQTSFASANSHSHTAVFMYSSTTGEGSVTLQLRDTDELDDKNGGLASVLARLQQEDATLSISYQDPEMLTEGSIDVLLGAGPLHSNGNGASNTTFDLFDSESGQDLTLSPQTFTSSTEAFINDNSNSLGVPGADTDTVGSSEDIKGAPDSSKLTVKKPRPKASSPNRQGPQQCQVCGKVFGNASALAKHKLTHSDERKYVCSMCGKAFKRQDHLNGHMLTHRNKKPYECKAEGCGKSYCDARSLRRHTENHHSGSSAVASSTTSPAPSSPLAATCIQYAPPPPAATPPSSVVTKTTTPSQLQRLLASETPSSTPSSSTISTKTPNTAQHPNNDGLTKQQLDLIHQIMQQTQQQAAQLKQHNANNSNNPGNSSSTVVKTTTASTSTSSIISSTKTKTWTVQTSSCTTASKAVGTISSIPVTNSNLSTTNVSSATTSTITSIKTDPKPVECNLCHRKFKNIPALNGHMRLHGGYFKKDSDSKKCEKKETTGPPLQTASISVRALIEEKIIQKRITNPSLASHVQTNITYSTAEPTQATAPPQYPGTPPLENGINIKGSSFVVPAVPNQLTAVNGGDKNTMLRRHSDSEHFVSPRTPPVQSEVLSTSTVNSTQPDKTVVKTNIKRASSDPGTQQQRDSPQLHLNFQNDTGYSLEVYSNEDGSSEYFSSSLQEDVFQQVQSVQDSMLLHGVDPAQLAESIQAATLQDIASLEDYQNTSSDQQYQHHHDLQSVLNSPLPVSLADFAYSHNQAITTNKDYQTNDSKEFVSYSQSPLPSPSFTYPTPPASQEGQSPSFGQLQSVISGPASSPLSAAFYTSTMSSSAAVEAALNEVLPLDSNQHVYPSPPPQSPLSATPVPSPLSLPASSSSPVPHHTLQSQMMPNSDDPLLSSSPKDFGSRKRFDFHTFKLLNNGTINLGNAQGVTGIVLDRNGELKLIQTSGNFQPMKTTAGLMNGTAAVFVNTRPKSELSTNIEGNHKVTKSIVSGKTISIQKIQQSPKSQAVRLLDHIKEEVDDDVFLSPTSVPASPIRVCRKRPRYEISNPPHPSYQSRLRTSRIHHPAAPILPYTPTPILPPGRNGQGLYWQAVTTWPSSTTPKGEFPFSDECGQDISGVAPETDMSPHVNIGPQYQCVLPKWIEEPVRIDREPSFEHLLWDPGISKLTSENEVDMYLEFACCAAVPGGGRNKEYALHLLHLCHGNIHQAMLKLMQPTPSLPMGHPLLSFEYTDSDRWSSDEIDVFHQGLNKFDKDFTAIAHEIGSKTVKQCVQFYYLWKKVCPDDYKRLRLGRRRNREPEFDYDCTKSDIPANDVELVSTSSESRLFVCEYPDCSASFNSRAALNGHIRIHGGGVCGRSPTPDKRQTATLAQIGHSDPVEEFPCKICGK</sequence>
<dbReference type="PROSITE" id="PS50157">
    <property type="entry name" value="ZINC_FINGER_C2H2_2"/>
    <property type="match status" value="5"/>
</dbReference>
<dbReference type="FunFam" id="3.30.160.60:FF:000744">
    <property type="entry name" value="zinc finger E-box-binding homeobox 1"/>
    <property type="match status" value="1"/>
</dbReference>
<reference evidence="16" key="1">
    <citation type="submission" date="2015-12" db="EMBL/GenBank/DDBJ databases">
        <title>De novo transcriptome assembly of four potential Pierce s Disease insect vectors from Arizona vineyards.</title>
        <authorList>
            <person name="Tassone E.E."/>
        </authorList>
    </citation>
    <scope>NUCLEOTIDE SEQUENCE</scope>
</reference>
<dbReference type="InterPro" id="IPR013087">
    <property type="entry name" value="Znf_C2H2_type"/>
</dbReference>
<feature type="compositionally biased region" description="Low complexity" evidence="11">
    <location>
        <begin position="344"/>
        <end position="363"/>
    </location>
</feature>
<dbReference type="GO" id="GO:0008270">
    <property type="term" value="F:zinc ion binding"/>
    <property type="evidence" value="ECO:0007669"/>
    <property type="project" value="UniProtKB-KW"/>
</dbReference>
<feature type="domain" description="C2H2-type" evidence="12">
    <location>
        <begin position="484"/>
        <end position="511"/>
    </location>
</feature>
<feature type="region of interest" description="Disordered" evidence="11">
    <location>
        <begin position="871"/>
        <end position="926"/>
    </location>
</feature>
<evidence type="ECO:0000256" key="10">
    <source>
        <dbReference type="PROSITE-ProRule" id="PRU00042"/>
    </source>
</evidence>
<feature type="domain" description="SANT" evidence="14">
    <location>
        <begin position="1258"/>
        <end position="1309"/>
    </location>
</feature>
<organism evidence="16">
    <name type="scientific">Clastoptera arizonana</name>
    <name type="common">Arizona spittle bug</name>
    <dbReference type="NCBI Taxonomy" id="38151"/>
    <lineage>
        <taxon>Eukaryota</taxon>
        <taxon>Metazoa</taxon>
        <taxon>Ecdysozoa</taxon>
        <taxon>Arthropoda</taxon>
        <taxon>Hexapoda</taxon>
        <taxon>Insecta</taxon>
        <taxon>Pterygota</taxon>
        <taxon>Neoptera</taxon>
        <taxon>Paraneoptera</taxon>
        <taxon>Hemiptera</taxon>
        <taxon>Auchenorrhyncha</taxon>
        <taxon>Cercopoidea</taxon>
        <taxon>Clastopteridae</taxon>
        <taxon>Clastoptera</taxon>
    </lineage>
</organism>
<evidence type="ECO:0000256" key="11">
    <source>
        <dbReference type="SAM" id="MobiDB-lite"/>
    </source>
</evidence>
<evidence type="ECO:0000259" key="13">
    <source>
        <dbReference type="PROSITE" id="PS51156"/>
    </source>
</evidence>
<dbReference type="Pfam" id="PF01448">
    <property type="entry name" value="ELM2"/>
    <property type="match status" value="1"/>
</dbReference>
<dbReference type="SUPFAM" id="SSF57667">
    <property type="entry name" value="beta-beta-alpha zinc fingers"/>
    <property type="match status" value="2"/>
</dbReference>
<keyword evidence="6" id="KW-0805">Transcription regulation</keyword>
<dbReference type="FunFam" id="3.30.160.60:FF:000656">
    <property type="entry name" value="Zinc finger protein 541"/>
    <property type="match status" value="1"/>
</dbReference>
<feature type="domain" description="C2H2-type" evidence="12">
    <location>
        <begin position="208"/>
        <end position="235"/>
    </location>
</feature>
<evidence type="ECO:0000256" key="9">
    <source>
        <dbReference type="ARBA" id="ARBA00023242"/>
    </source>
</evidence>
<feature type="compositionally biased region" description="Low complexity" evidence="11">
    <location>
        <begin position="916"/>
        <end position="925"/>
    </location>
</feature>
<dbReference type="PROSITE" id="PS51293">
    <property type="entry name" value="SANT"/>
    <property type="match status" value="1"/>
</dbReference>
<evidence type="ECO:0000259" key="12">
    <source>
        <dbReference type="PROSITE" id="PS50157"/>
    </source>
</evidence>
<dbReference type="Pfam" id="PF00249">
    <property type="entry name" value="Myb_DNA-binding"/>
    <property type="match status" value="1"/>
</dbReference>
<dbReference type="InterPro" id="IPR036236">
    <property type="entry name" value="Znf_C2H2_sf"/>
</dbReference>
<feature type="region of interest" description="Disordered" evidence="11">
    <location>
        <begin position="606"/>
        <end position="649"/>
    </location>
</feature>
<keyword evidence="5" id="KW-0862">Zinc</keyword>
<dbReference type="GO" id="GO:0005667">
    <property type="term" value="C:transcription regulator complex"/>
    <property type="evidence" value="ECO:0007669"/>
    <property type="project" value="TreeGrafter"/>
</dbReference>
<feature type="domain" description="C2H2-type" evidence="12">
    <location>
        <begin position="236"/>
        <end position="263"/>
    </location>
</feature>
<feature type="domain" description="C2H2-type" evidence="12">
    <location>
        <begin position="1353"/>
        <end position="1379"/>
    </location>
</feature>
<dbReference type="SMART" id="SM00355">
    <property type="entry name" value="ZnF_C2H2"/>
    <property type="match status" value="5"/>
</dbReference>
<dbReference type="Gene3D" id="1.10.10.60">
    <property type="entry name" value="Homeodomain-like"/>
    <property type="match status" value="1"/>
</dbReference>
<evidence type="ECO:0000256" key="4">
    <source>
        <dbReference type="ARBA" id="ARBA00022771"/>
    </source>
</evidence>
<evidence type="ECO:0008006" key="19">
    <source>
        <dbReference type="Google" id="ProtNLM"/>
    </source>
</evidence>
<gene>
    <name evidence="17" type="ORF">g.29489</name>
    <name evidence="18" type="ORF">g.29490</name>
    <name evidence="15" type="ORF">g.29491</name>
    <name evidence="16" type="ORF">g.29493</name>
</gene>
<evidence type="ECO:0000256" key="3">
    <source>
        <dbReference type="ARBA" id="ARBA00022737"/>
    </source>
</evidence>
<keyword evidence="2" id="KW-0479">Metal-binding</keyword>
<evidence type="ECO:0000256" key="1">
    <source>
        <dbReference type="ARBA" id="ARBA00004123"/>
    </source>
</evidence>
<dbReference type="InterPro" id="IPR001005">
    <property type="entry name" value="SANT/Myb"/>
</dbReference>
<feature type="compositionally biased region" description="Low complexity" evidence="11">
    <location>
        <begin position="290"/>
        <end position="311"/>
    </location>
</feature>
<feature type="region of interest" description="Disordered" evidence="11">
    <location>
        <begin position="159"/>
        <end position="209"/>
    </location>
</feature>
<evidence type="ECO:0000313" key="17">
    <source>
        <dbReference type="EMBL" id="JAS31638.1"/>
    </source>
</evidence>
<protein>
    <recommendedName>
        <fullName evidence="19">Transcriptional-regulating factor 1</fullName>
    </recommendedName>
</protein>
<dbReference type="PROSITE" id="PS51156">
    <property type="entry name" value="ELM2"/>
    <property type="match status" value="1"/>
</dbReference>
<feature type="compositionally biased region" description="Polar residues" evidence="11">
    <location>
        <begin position="200"/>
        <end position="209"/>
    </location>
</feature>
<keyword evidence="9" id="KW-0539">Nucleus</keyword>
<feature type="domain" description="ELM2" evidence="13">
    <location>
        <begin position="1153"/>
        <end position="1243"/>
    </location>
</feature>
<dbReference type="InterPro" id="IPR009057">
    <property type="entry name" value="Homeodomain-like_sf"/>
</dbReference>
<feature type="region of interest" description="Disordered" evidence="11">
    <location>
        <begin position="798"/>
        <end position="834"/>
    </location>
</feature>
<feature type="compositionally biased region" description="Polar residues" evidence="11">
    <location>
        <begin position="632"/>
        <end position="649"/>
    </location>
</feature>
<dbReference type="EMBL" id="GEDC01000512">
    <property type="protein sequence ID" value="JAS36786.1"/>
    <property type="molecule type" value="Transcribed_RNA"/>
</dbReference>
<dbReference type="GO" id="GO:0000118">
    <property type="term" value="C:histone deacetylase complex"/>
    <property type="evidence" value="ECO:0007669"/>
    <property type="project" value="TreeGrafter"/>
</dbReference>
<feature type="region of interest" description="Disordered" evidence="11">
    <location>
        <begin position="287"/>
        <end position="371"/>
    </location>
</feature>
<evidence type="ECO:0000256" key="8">
    <source>
        <dbReference type="ARBA" id="ARBA00023163"/>
    </source>
</evidence>
<feature type="compositionally biased region" description="Polar residues" evidence="11">
    <location>
        <begin position="801"/>
        <end position="834"/>
    </location>
</feature>
<dbReference type="SMART" id="SM00717">
    <property type="entry name" value="SANT"/>
    <property type="match status" value="1"/>
</dbReference>
<keyword evidence="7" id="KW-0238">DNA-binding</keyword>
<dbReference type="EMBL" id="GEDC01005660">
    <property type="protein sequence ID" value="JAS31638.1"/>
    <property type="molecule type" value="Transcribed_RNA"/>
</dbReference>
<dbReference type="InterPro" id="IPR000949">
    <property type="entry name" value="ELM2_dom"/>
</dbReference>